<keyword evidence="1 6" id="KW-0645">Protease</keyword>
<dbReference type="GO" id="GO:0008234">
    <property type="term" value="F:cysteine-type peptidase activity"/>
    <property type="evidence" value="ECO:0007669"/>
    <property type="project" value="UniProtKB-KW"/>
</dbReference>
<dbReference type="InterPro" id="IPR003653">
    <property type="entry name" value="Peptidase_C48_C"/>
</dbReference>
<dbReference type="Proteomes" id="UP000183174">
    <property type="component" value="Unassembled WGS sequence"/>
</dbReference>
<evidence type="ECO:0000259" key="5">
    <source>
        <dbReference type="PROSITE" id="PS50600"/>
    </source>
</evidence>
<dbReference type="PANTHER" id="PTHR46468">
    <property type="entry name" value="SENTRIN-SPECIFIC PROTEASE 8"/>
    <property type="match status" value="1"/>
</dbReference>
<name>A0A1C3XJJ0_9BRAD</name>
<feature type="compositionally biased region" description="Basic and acidic residues" evidence="4">
    <location>
        <begin position="18"/>
        <end position="34"/>
    </location>
</feature>
<evidence type="ECO:0000313" key="7">
    <source>
        <dbReference type="Proteomes" id="UP000183174"/>
    </source>
</evidence>
<dbReference type="PROSITE" id="PS50600">
    <property type="entry name" value="ULP_PROTEASE"/>
    <property type="match status" value="1"/>
</dbReference>
<dbReference type="GO" id="GO:0006508">
    <property type="term" value="P:proteolysis"/>
    <property type="evidence" value="ECO:0007669"/>
    <property type="project" value="UniProtKB-KW"/>
</dbReference>
<dbReference type="InterPro" id="IPR044613">
    <property type="entry name" value="Nep1/2-like"/>
</dbReference>
<dbReference type="Gene3D" id="3.40.395.10">
    <property type="entry name" value="Adenoviral Proteinase, Chain A"/>
    <property type="match status" value="1"/>
</dbReference>
<dbReference type="GO" id="GO:0019784">
    <property type="term" value="F:deNEDDylase activity"/>
    <property type="evidence" value="ECO:0007669"/>
    <property type="project" value="InterPro"/>
</dbReference>
<sequence length="205" mass="23114">MNREATARNPLAGNVSHTELRTAEDRRIRPRPDRTGGQASGSGKRPQLPPVLGPEQWLDDEQWLGDEHIQRDYELLTQKLQMDHPNLAAGTRFVDPLIAFQLSWGAERDALSAWQRIIYDRDHHDVAHFLFLPVNDAGATDPNGTHWSLLLIDRRPERQPVAYHYDSVQGHNDGPAERLAARLGVTSLQRAGMAPQQNSYDCGVF</sequence>
<dbReference type="GO" id="GO:0000338">
    <property type="term" value="P:protein deneddylation"/>
    <property type="evidence" value="ECO:0007669"/>
    <property type="project" value="TreeGrafter"/>
</dbReference>
<evidence type="ECO:0000256" key="2">
    <source>
        <dbReference type="ARBA" id="ARBA00022801"/>
    </source>
</evidence>
<feature type="non-terminal residue" evidence="6">
    <location>
        <position position="205"/>
    </location>
</feature>
<evidence type="ECO:0000256" key="3">
    <source>
        <dbReference type="ARBA" id="ARBA00022807"/>
    </source>
</evidence>
<dbReference type="InterPro" id="IPR038765">
    <property type="entry name" value="Papain-like_cys_pep_sf"/>
</dbReference>
<proteinExistence type="predicted"/>
<dbReference type="PANTHER" id="PTHR46468:SF1">
    <property type="entry name" value="SENTRIN-SPECIFIC PROTEASE 8"/>
    <property type="match status" value="1"/>
</dbReference>
<keyword evidence="2" id="KW-0378">Hydrolase</keyword>
<dbReference type="Pfam" id="PF02902">
    <property type="entry name" value="Peptidase_C48"/>
    <property type="match status" value="1"/>
</dbReference>
<organism evidence="6 7">
    <name type="scientific">Bradyrhizobium yuanmingense</name>
    <dbReference type="NCBI Taxonomy" id="108015"/>
    <lineage>
        <taxon>Bacteria</taxon>
        <taxon>Pseudomonadati</taxon>
        <taxon>Pseudomonadota</taxon>
        <taxon>Alphaproteobacteria</taxon>
        <taxon>Hyphomicrobiales</taxon>
        <taxon>Nitrobacteraceae</taxon>
        <taxon>Bradyrhizobium</taxon>
    </lineage>
</organism>
<gene>
    <name evidence="6" type="ORF">GA0061099_103221</name>
</gene>
<keyword evidence="3" id="KW-0788">Thiol protease</keyword>
<reference evidence="6 7" key="1">
    <citation type="submission" date="2016-08" db="EMBL/GenBank/DDBJ databases">
        <authorList>
            <person name="Seilhamer J.J."/>
        </authorList>
    </citation>
    <scope>NUCLEOTIDE SEQUENCE [LARGE SCALE GENOMIC DNA]</scope>
    <source>
        <strain evidence="6 7">CCBAU 10071</strain>
    </source>
</reference>
<protein>
    <submittedName>
        <fullName evidence="6">Ulp1 protease family, C-terminal catalytic domain</fullName>
    </submittedName>
</protein>
<accession>A0A1C3XJJ0</accession>
<feature type="region of interest" description="Disordered" evidence="4">
    <location>
        <begin position="1"/>
        <end position="54"/>
    </location>
</feature>
<dbReference type="AlphaFoldDB" id="A0A1C3XJJ0"/>
<evidence type="ECO:0000256" key="1">
    <source>
        <dbReference type="ARBA" id="ARBA00022670"/>
    </source>
</evidence>
<dbReference type="EMBL" id="FMAE01000032">
    <property type="protein sequence ID" value="SCB52430.1"/>
    <property type="molecule type" value="Genomic_DNA"/>
</dbReference>
<dbReference type="SUPFAM" id="SSF54001">
    <property type="entry name" value="Cysteine proteinases"/>
    <property type="match status" value="1"/>
</dbReference>
<evidence type="ECO:0000256" key="4">
    <source>
        <dbReference type="SAM" id="MobiDB-lite"/>
    </source>
</evidence>
<evidence type="ECO:0000313" key="6">
    <source>
        <dbReference type="EMBL" id="SCB52430.1"/>
    </source>
</evidence>
<feature type="domain" description="Ubiquitin-like protease family profile" evidence="5">
    <location>
        <begin position="18"/>
        <end position="205"/>
    </location>
</feature>